<gene>
    <name evidence="14" type="ORF">HNY73_001234</name>
</gene>
<evidence type="ECO:0000256" key="8">
    <source>
        <dbReference type="ARBA" id="ARBA00023065"/>
    </source>
</evidence>
<evidence type="ECO:0000256" key="3">
    <source>
        <dbReference type="ARBA" id="ARBA00022448"/>
    </source>
</evidence>
<reference evidence="14" key="1">
    <citation type="journal article" date="2020" name="bioRxiv">
        <title>Chromosome-level reference genome of the European wasp spider Argiope bruennichi: a resource for studies on range expansion and evolutionary adaptation.</title>
        <authorList>
            <person name="Sheffer M.M."/>
            <person name="Hoppe A."/>
            <person name="Krehenwinkel H."/>
            <person name="Uhl G."/>
            <person name="Kuss A.W."/>
            <person name="Jensen L."/>
            <person name="Jensen C."/>
            <person name="Gillespie R.G."/>
            <person name="Hoff K.J."/>
            <person name="Prost S."/>
        </authorList>
    </citation>
    <scope>NUCLEOTIDE SEQUENCE</scope>
</reference>
<dbReference type="EMBL" id="JABXBU010000001">
    <property type="protein sequence ID" value="KAF8796905.1"/>
    <property type="molecule type" value="Genomic_DNA"/>
</dbReference>
<evidence type="ECO:0000256" key="1">
    <source>
        <dbReference type="ARBA" id="ARBA00004141"/>
    </source>
</evidence>
<keyword evidence="15" id="KW-1185">Reference proteome</keyword>
<feature type="region of interest" description="Disordered" evidence="13">
    <location>
        <begin position="167"/>
        <end position="190"/>
    </location>
</feature>
<dbReference type="Pfam" id="PF00858">
    <property type="entry name" value="ASC"/>
    <property type="match status" value="1"/>
</dbReference>
<keyword evidence="3 12" id="KW-0813">Transport</keyword>
<evidence type="ECO:0000256" key="12">
    <source>
        <dbReference type="RuleBase" id="RU000679"/>
    </source>
</evidence>
<dbReference type="Gene3D" id="1.10.287.770">
    <property type="entry name" value="YojJ-like"/>
    <property type="match status" value="1"/>
</dbReference>
<organism evidence="14 15">
    <name type="scientific">Argiope bruennichi</name>
    <name type="common">Wasp spider</name>
    <name type="synonym">Aranea bruennichi</name>
    <dbReference type="NCBI Taxonomy" id="94029"/>
    <lineage>
        <taxon>Eukaryota</taxon>
        <taxon>Metazoa</taxon>
        <taxon>Ecdysozoa</taxon>
        <taxon>Arthropoda</taxon>
        <taxon>Chelicerata</taxon>
        <taxon>Arachnida</taxon>
        <taxon>Araneae</taxon>
        <taxon>Araneomorphae</taxon>
        <taxon>Entelegynae</taxon>
        <taxon>Araneoidea</taxon>
        <taxon>Araneidae</taxon>
        <taxon>Argiope</taxon>
    </lineage>
</organism>
<keyword evidence="8 12" id="KW-0406">Ion transport</keyword>
<evidence type="ECO:0000256" key="5">
    <source>
        <dbReference type="ARBA" id="ARBA00022692"/>
    </source>
</evidence>
<evidence type="ECO:0000256" key="4">
    <source>
        <dbReference type="ARBA" id="ARBA00022461"/>
    </source>
</evidence>
<evidence type="ECO:0000256" key="6">
    <source>
        <dbReference type="ARBA" id="ARBA00022989"/>
    </source>
</evidence>
<keyword evidence="11 12" id="KW-0407">Ion channel</keyword>
<accession>A0A8T0G329</accession>
<evidence type="ECO:0000256" key="2">
    <source>
        <dbReference type="ARBA" id="ARBA00007193"/>
    </source>
</evidence>
<dbReference type="AlphaFoldDB" id="A0A8T0G329"/>
<comment type="subcellular location">
    <subcellularLocation>
        <location evidence="1">Membrane</location>
        <topology evidence="1">Multi-pass membrane protein</topology>
    </subcellularLocation>
</comment>
<evidence type="ECO:0000256" key="11">
    <source>
        <dbReference type="ARBA" id="ARBA00023303"/>
    </source>
</evidence>
<keyword evidence="4 12" id="KW-0894">Sodium channel</keyword>
<evidence type="ECO:0000313" key="15">
    <source>
        <dbReference type="Proteomes" id="UP000807504"/>
    </source>
</evidence>
<keyword evidence="10 12" id="KW-0739">Sodium transport</keyword>
<dbReference type="PANTHER" id="PTHR11690">
    <property type="entry name" value="AMILORIDE-SENSITIVE SODIUM CHANNEL-RELATED"/>
    <property type="match status" value="1"/>
</dbReference>
<evidence type="ECO:0000313" key="14">
    <source>
        <dbReference type="EMBL" id="KAF8796905.1"/>
    </source>
</evidence>
<name>A0A8T0G329_ARGBR</name>
<evidence type="ECO:0000256" key="7">
    <source>
        <dbReference type="ARBA" id="ARBA00023053"/>
    </source>
</evidence>
<reference evidence="14" key="2">
    <citation type="submission" date="2020-06" db="EMBL/GenBank/DDBJ databases">
        <authorList>
            <person name="Sheffer M."/>
        </authorList>
    </citation>
    <scope>NUCLEOTIDE SEQUENCE</scope>
</reference>
<comment type="caution">
    <text evidence="14">The sequence shown here is derived from an EMBL/GenBank/DDBJ whole genome shotgun (WGS) entry which is preliminary data.</text>
</comment>
<keyword evidence="5 12" id="KW-0812">Transmembrane</keyword>
<comment type="similarity">
    <text evidence="2 12">Belongs to the amiloride-sensitive sodium channel (TC 1.A.6) family.</text>
</comment>
<dbReference type="GO" id="GO:0015280">
    <property type="term" value="F:ligand-gated sodium channel activity"/>
    <property type="evidence" value="ECO:0007669"/>
    <property type="project" value="TreeGrafter"/>
</dbReference>
<keyword evidence="6" id="KW-1133">Transmembrane helix</keyword>
<keyword evidence="9" id="KW-0472">Membrane</keyword>
<evidence type="ECO:0000256" key="9">
    <source>
        <dbReference type="ARBA" id="ARBA00023136"/>
    </source>
</evidence>
<protein>
    <submittedName>
        <fullName evidence="14">Amiloride-sensitive sodium channel subunit like protein</fullName>
    </submittedName>
</protein>
<evidence type="ECO:0000256" key="13">
    <source>
        <dbReference type="SAM" id="MobiDB-lite"/>
    </source>
</evidence>
<proteinExistence type="inferred from homology"/>
<dbReference type="InterPro" id="IPR001873">
    <property type="entry name" value="ENaC"/>
</dbReference>
<evidence type="ECO:0000256" key="10">
    <source>
        <dbReference type="ARBA" id="ARBA00023201"/>
    </source>
</evidence>
<dbReference type="PANTHER" id="PTHR11690:SF248">
    <property type="entry name" value="PICKPOCKET 17, ISOFORM A"/>
    <property type="match status" value="1"/>
</dbReference>
<dbReference type="Proteomes" id="UP000807504">
    <property type="component" value="Unassembled WGS sequence"/>
</dbReference>
<dbReference type="GO" id="GO:0005886">
    <property type="term" value="C:plasma membrane"/>
    <property type="evidence" value="ECO:0007669"/>
    <property type="project" value="TreeGrafter"/>
</dbReference>
<sequence length="240" mass="27713">MVLPMTKTEWHTAKCRGEVLRNFTDSGNDCDDICKPSCKSIRYDISLSKADWPNLNHQQFVMNRSFEQWRHIPEALGLLDSLEYEGGNVTDIVNDTFFSENLLRVHVFIEEMIYMSIEETYSYTLPKLMADLGGCLGLYLGVSVISIIEFIDLFGSTSLLCLLGTGDTRSSERRTGSRKRRKRNRTSESGPKIDFFRRRSQANKNIFRNVDHGWRNSAFSTKDVYYQNEGSSRKQGMRWS</sequence>
<keyword evidence="7" id="KW-0915">Sodium</keyword>